<dbReference type="OrthoDB" id="3027520at2759"/>
<protein>
    <submittedName>
        <fullName evidence="2">Uncharacterized protein</fullName>
    </submittedName>
</protein>
<evidence type="ECO:0000256" key="1">
    <source>
        <dbReference type="SAM" id="MobiDB-lite"/>
    </source>
</evidence>
<dbReference type="HOGENOM" id="CLU_404919_0_0_1"/>
<accession>A0A067SI34</accession>
<feature type="compositionally biased region" description="Polar residues" evidence="1">
    <location>
        <begin position="56"/>
        <end position="69"/>
    </location>
</feature>
<evidence type="ECO:0000313" key="3">
    <source>
        <dbReference type="Proteomes" id="UP000027222"/>
    </source>
</evidence>
<organism evidence="2 3">
    <name type="scientific">Galerina marginata (strain CBS 339.88)</name>
    <dbReference type="NCBI Taxonomy" id="685588"/>
    <lineage>
        <taxon>Eukaryota</taxon>
        <taxon>Fungi</taxon>
        <taxon>Dikarya</taxon>
        <taxon>Basidiomycota</taxon>
        <taxon>Agaricomycotina</taxon>
        <taxon>Agaricomycetes</taxon>
        <taxon>Agaricomycetidae</taxon>
        <taxon>Agaricales</taxon>
        <taxon>Agaricineae</taxon>
        <taxon>Strophariaceae</taxon>
        <taxon>Galerina</taxon>
    </lineage>
</organism>
<dbReference type="Proteomes" id="UP000027222">
    <property type="component" value="Unassembled WGS sequence"/>
</dbReference>
<feature type="region of interest" description="Disordered" evidence="1">
    <location>
        <begin position="56"/>
        <end position="76"/>
    </location>
</feature>
<name>A0A067SI34_GALM3</name>
<proteinExistence type="predicted"/>
<dbReference type="EMBL" id="KL142415">
    <property type="protein sequence ID" value="KDR67379.1"/>
    <property type="molecule type" value="Genomic_DNA"/>
</dbReference>
<feature type="region of interest" description="Disordered" evidence="1">
    <location>
        <begin position="637"/>
        <end position="679"/>
    </location>
</feature>
<evidence type="ECO:0000313" key="2">
    <source>
        <dbReference type="EMBL" id="KDR67379.1"/>
    </source>
</evidence>
<gene>
    <name evidence="2" type="ORF">GALMADRAFT_161643</name>
</gene>
<dbReference type="AlphaFoldDB" id="A0A067SI34"/>
<keyword evidence="3" id="KW-1185">Reference proteome</keyword>
<sequence>MGFSQAIVTYESLGLPALITVIELLSRQGFLCTFSTSIPSAQLSIVRQEWGATTCRPSSQSVSRSGTSKHGQEPERSHFLMLKTVEDPQKCTDGSRRCSQPSTFSSLWPGANCRSLKGQWTHIPTEYRIPDSEHPANTLPASPASIPSSLDGPSYSANLGDCLELRRIIRGEVPSPDTVMGLDVVLVDGLWLPLRFSGWKLNEGSDFRSERDQAKEGILMALPDSVHLGHEPGPPSTNTPDCTHICAPEPSRTNVGSLLQRMDCIPILLDAARRPLYLRVPAIWRHEWLQPAYNMTYSATTSFIGSIPVLLPTDVRLAWQETSSLHAAVLRRHSFRSLRCRPGVHHRLLDDPGPLPLVGEIENEDDVSIPRRRMAPSSHENSAQLELENCRSSCNSNPRATIIARRSGRRTSLLSEESLAVQRRFLGKWKHAFEVENSEDVLADPTRIPYTKEIDEILSPFKDILSKLTTHRFNDLKDIFIPAKLWLEGTKNPLHSTLVPYIGALSVLDRARIANWFDVHITLEDKELRLSWLGCLPIAHAYTLYIAHSLNSDPKTAKFSWQKLLEQAWEVQFTGTPSRLVDVDVECECLYRLEEETFEVSAQAGIAGFYQWGLDVGHHQGNWDPYSNIPYEWNKDDHSFDEDDIQQGPDFIQYTPPVEQPVTSKPAPKPRPIKKKKAT</sequence>
<reference evidence="3" key="1">
    <citation type="journal article" date="2014" name="Proc. Natl. Acad. Sci. U.S.A.">
        <title>Extensive sampling of basidiomycete genomes demonstrates inadequacy of the white-rot/brown-rot paradigm for wood decay fungi.</title>
        <authorList>
            <person name="Riley R."/>
            <person name="Salamov A.A."/>
            <person name="Brown D.W."/>
            <person name="Nagy L.G."/>
            <person name="Floudas D."/>
            <person name="Held B.W."/>
            <person name="Levasseur A."/>
            <person name="Lombard V."/>
            <person name="Morin E."/>
            <person name="Otillar R."/>
            <person name="Lindquist E.A."/>
            <person name="Sun H."/>
            <person name="LaButti K.M."/>
            <person name="Schmutz J."/>
            <person name="Jabbour D."/>
            <person name="Luo H."/>
            <person name="Baker S.E."/>
            <person name="Pisabarro A.G."/>
            <person name="Walton J.D."/>
            <person name="Blanchette R.A."/>
            <person name="Henrissat B."/>
            <person name="Martin F."/>
            <person name="Cullen D."/>
            <person name="Hibbett D.S."/>
            <person name="Grigoriev I.V."/>
        </authorList>
    </citation>
    <scope>NUCLEOTIDE SEQUENCE [LARGE SCALE GENOMIC DNA]</scope>
    <source>
        <strain evidence="3">CBS 339.88</strain>
    </source>
</reference>